<dbReference type="Pfam" id="PF04018">
    <property type="entry name" value="VCA0040-like"/>
    <property type="match status" value="1"/>
</dbReference>
<organism evidence="2 3">
    <name type="scientific">Candidatus Merdicola faecigallinarum</name>
    <dbReference type="NCBI Taxonomy" id="2840862"/>
    <lineage>
        <taxon>Bacteria</taxon>
        <taxon>Bacillati</taxon>
        <taxon>Bacillota</taxon>
        <taxon>Clostridia</taxon>
        <taxon>Candidatus Merdicola</taxon>
    </lineage>
</organism>
<keyword evidence="1" id="KW-0812">Transmembrane</keyword>
<reference evidence="2" key="1">
    <citation type="submission" date="2020-10" db="EMBL/GenBank/DDBJ databases">
        <authorList>
            <person name="Gilroy R."/>
        </authorList>
    </citation>
    <scope>NUCLEOTIDE SEQUENCE</scope>
    <source>
        <strain evidence="2">CHK195-15760</strain>
    </source>
</reference>
<evidence type="ECO:0000313" key="2">
    <source>
        <dbReference type="EMBL" id="HIU52094.1"/>
    </source>
</evidence>
<accession>A0A9D1M1T3</accession>
<sequence>MLLGVYDVYLISVSMVNMRILFPMCIGLLIGSFFFMKIIQFLLKKYPSQTYYGIIGFVVGSIPVLFPDSFTLQLLLPSIVFLFLGFTIGFLFEKK</sequence>
<dbReference type="AlphaFoldDB" id="A0A9D1M1T3"/>
<name>A0A9D1M1T3_9FIRM</name>
<reference evidence="2" key="2">
    <citation type="journal article" date="2021" name="PeerJ">
        <title>Extensive microbial diversity within the chicken gut microbiome revealed by metagenomics and culture.</title>
        <authorList>
            <person name="Gilroy R."/>
            <person name="Ravi A."/>
            <person name="Getino M."/>
            <person name="Pursley I."/>
            <person name="Horton D.L."/>
            <person name="Alikhan N.F."/>
            <person name="Baker D."/>
            <person name="Gharbi K."/>
            <person name="Hall N."/>
            <person name="Watson M."/>
            <person name="Adriaenssens E.M."/>
            <person name="Foster-Nyarko E."/>
            <person name="Jarju S."/>
            <person name="Secka A."/>
            <person name="Antonio M."/>
            <person name="Oren A."/>
            <person name="Chaudhuri R.R."/>
            <person name="La Ragione R."/>
            <person name="Hildebrand F."/>
            <person name="Pallen M.J."/>
        </authorList>
    </citation>
    <scope>NUCLEOTIDE SEQUENCE</scope>
    <source>
        <strain evidence="2">CHK195-15760</strain>
    </source>
</reference>
<feature type="transmembrane region" description="Helical" evidence="1">
    <location>
        <begin position="20"/>
        <end position="43"/>
    </location>
</feature>
<dbReference type="Proteomes" id="UP000824093">
    <property type="component" value="Unassembled WGS sequence"/>
</dbReference>
<evidence type="ECO:0000313" key="3">
    <source>
        <dbReference type="Proteomes" id="UP000824093"/>
    </source>
</evidence>
<dbReference type="PANTHER" id="PTHR37308:SF1">
    <property type="entry name" value="POLYPRENYL-PHOSPHATE TRANSPORTER"/>
    <property type="match status" value="1"/>
</dbReference>
<gene>
    <name evidence="2" type="ORF">IAB70_05720</name>
</gene>
<keyword evidence="1" id="KW-1133">Transmembrane helix</keyword>
<dbReference type="EMBL" id="DVNH01000044">
    <property type="protein sequence ID" value="HIU52094.1"/>
    <property type="molecule type" value="Genomic_DNA"/>
</dbReference>
<proteinExistence type="predicted"/>
<feature type="transmembrane region" description="Helical" evidence="1">
    <location>
        <begin position="72"/>
        <end position="92"/>
    </location>
</feature>
<comment type="caution">
    <text evidence="2">The sequence shown here is derived from an EMBL/GenBank/DDBJ whole genome shotgun (WGS) entry which is preliminary data.</text>
</comment>
<keyword evidence="1" id="KW-0472">Membrane</keyword>
<dbReference type="InterPro" id="IPR007163">
    <property type="entry name" value="VCA0040-like"/>
</dbReference>
<feature type="transmembrane region" description="Helical" evidence="1">
    <location>
        <begin position="50"/>
        <end position="66"/>
    </location>
</feature>
<evidence type="ECO:0000256" key="1">
    <source>
        <dbReference type="SAM" id="Phobius"/>
    </source>
</evidence>
<dbReference type="PANTHER" id="PTHR37308">
    <property type="entry name" value="INTEGRAL MEMBRANE PROTEIN"/>
    <property type="match status" value="1"/>
</dbReference>
<protein>
    <submittedName>
        <fullName evidence="2">DUF368 domain-containing protein</fullName>
    </submittedName>
</protein>